<feature type="compositionally biased region" description="Basic residues" evidence="1">
    <location>
        <begin position="252"/>
        <end position="270"/>
    </location>
</feature>
<gene>
    <name evidence="2" type="ORF">BU14_0591s0005</name>
</gene>
<proteinExistence type="predicted"/>
<evidence type="ECO:0000256" key="1">
    <source>
        <dbReference type="SAM" id="MobiDB-lite"/>
    </source>
</evidence>
<reference evidence="2 3" key="1">
    <citation type="submission" date="2017-03" db="EMBL/GenBank/DDBJ databases">
        <title>WGS assembly of Porphyra umbilicalis.</title>
        <authorList>
            <person name="Brawley S.H."/>
            <person name="Blouin N.A."/>
            <person name="Ficko-Blean E."/>
            <person name="Wheeler G.L."/>
            <person name="Lohr M."/>
            <person name="Goodson H.V."/>
            <person name="Jenkins J.W."/>
            <person name="Blaby-Haas C.E."/>
            <person name="Helliwell K.E."/>
            <person name="Chan C."/>
            <person name="Marriage T."/>
            <person name="Bhattacharya D."/>
            <person name="Klein A.S."/>
            <person name="Badis Y."/>
            <person name="Brodie J."/>
            <person name="Cao Y."/>
            <person name="Collen J."/>
            <person name="Dittami S.M."/>
            <person name="Gachon C.M."/>
            <person name="Green B.R."/>
            <person name="Karpowicz S."/>
            <person name="Kim J.W."/>
            <person name="Kudahl U."/>
            <person name="Lin S."/>
            <person name="Michel G."/>
            <person name="Mittag M."/>
            <person name="Olson B.J."/>
            <person name="Pangilinan J."/>
            <person name="Peng Y."/>
            <person name="Qiu H."/>
            <person name="Shu S."/>
            <person name="Singer J.T."/>
            <person name="Smith A.G."/>
            <person name="Sprecher B.N."/>
            <person name="Wagner V."/>
            <person name="Wang W."/>
            <person name="Wang Z.-Y."/>
            <person name="Yan J."/>
            <person name="Yarish C."/>
            <person name="Zoeuner-Riek S."/>
            <person name="Zhuang Y."/>
            <person name="Zou Y."/>
            <person name="Lindquist E.A."/>
            <person name="Grimwood J."/>
            <person name="Barry K."/>
            <person name="Rokhsar D.S."/>
            <person name="Schmutz J."/>
            <person name="Stiller J.W."/>
            <person name="Grossman A.R."/>
            <person name="Prochnik S.E."/>
        </authorList>
    </citation>
    <scope>NUCLEOTIDE SEQUENCE [LARGE SCALE GENOMIC DNA]</scope>
    <source>
        <strain evidence="2">4086291</strain>
    </source>
</reference>
<name>A0A1X6NRC1_PORUM</name>
<sequence>MLYRYVESIDGMMAASGSLLALKPASTATARNSLDLGHPLTTLDDELVAPAGEGATGGGTGGEVADGGGTRREGAGVRGRVIGTLGDGRVGCRHAATRVATGSDKAAAGGTTLVAGGAPIGDVAAKAATASQAASADFALAQAAAAAVLEAEDDVDHAKDTAAGAGAFGATVGSGVVRRGGGVVVSGGGVALGGGALPGGDASLSVLGGAPRPAGPVDSGDDVDHDDSGDSGDSSSSSISASEGASDATRCRVGKPKKKHAGGRPKKRQRWHRLAPVMHHAPASHIQTSDAKDLQRAMVDASTNRLTRRRWALVKGTAAVAGGMSTRRLRLCLPWWPRKATKDAPWPLGVVVSRELIFLDCAKESSTANTATVTAVLPKITLKRKATATQRLAEFLILLEKSLAARAENGKVHLRQFQVDEDGGQGVRAHAQGA</sequence>
<feature type="region of interest" description="Disordered" evidence="1">
    <location>
        <begin position="50"/>
        <end position="75"/>
    </location>
</feature>
<feature type="region of interest" description="Disordered" evidence="1">
    <location>
        <begin position="204"/>
        <end position="270"/>
    </location>
</feature>
<feature type="compositionally biased region" description="Low complexity" evidence="1">
    <location>
        <begin position="231"/>
        <end position="248"/>
    </location>
</feature>
<feature type="compositionally biased region" description="Acidic residues" evidence="1">
    <location>
        <begin position="219"/>
        <end position="230"/>
    </location>
</feature>
<protein>
    <submittedName>
        <fullName evidence="2">Uncharacterized protein</fullName>
    </submittedName>
</protein>
<evidence type="ECO:0000313" key="2">
    <source>
        <dbReference type="EMBL" id="OSX71125.1"/>
    </source>
</evidence>
<dbReference type="AlphaFoldDB" id="A0A1X6NRC1"/>
<accession>A0A1X6NRC1</accession>
<dbReference type="Proteomes" id="UP000218209">
    <property type="component" value="Unassembled WGS sequence"/>
</dbReference>
<feature type="compositionally biased region" description="Gly residues" evidence="1">
    <location>
        <begin position="54"/>
        <end position="68"/>
    </location>
</feature>
<organism evidence="2 3">
    <name type="scientific">Porphyra umbilicalis</name>
    <name type="common">Purple laver</name>
    <name type="synonym">Red alga</name>
    <dbReference type="NCBI Taxonomy" id="2786"/>
    <lineage>
        <taxon>Eukaryota</taxon>
        <taxon>Rhodophyta</taxon>
        <taxon>Bangiophyceae</taxon>
        <taxon>Bangiales</taxon>
        <taxon>Bangiaceae</taxon>
        <taxon>Porphyra</taxon>
    </lineage>
</organism>
<evidence type="ECO:0000313" key="3">
    <source>
        <dbReference type="Proteomes" id="UP000218209"/>
    </source>
</evidence>
<keyword evidence="3" id="KW-1185">Reference proteome</keyword>
<dbReference type="EMBL" id="KV919168">
    <property type="protein sequence ID" value="OSX71125.1"/>
    <property type="molecule type" value="Genomic_DNA"/>
</dbReference>